<proteinExistence type="predicted"/>
<dbReference type="EMBL" id="QFPP01000053">
    <property type="protein sequence ID" value="PZQ76396.1"/>
    <property type="molecule type" value="Genomic_DNA"/>
</dbReference>
<evidence type="ECO:0000313" key="1">
    <source>
        <dbReference type="EMBL" id="PZQ76396.1"/>
    </source>
</evidence>
<evidence type="ECO:0000313" key="2">
    <source>
        <dbReference type="Proteomes" id="UP000249135"/>
    </source>
</evidence>
<protein>
    <submittedName>
        <fullName evidence="1">Uncharacterized protein</fullName>
    </submittedName>
</protein>
<reference evidence="1 2" key="1">
    <citation type="submission" date="2017-08" db="EMBL/GenBank/DDBJ databases">
        <title>Infants hospitalized years apart are colonized by the same room-sourced microbial strains.</title>
        <authorList>
            <person name="Brooks B."/>
            <person name="Olm M.R."/>
            <person name="Firek B.A."/>
            <person name="Baker R."/>
            <person name="Thomas B.C."/>
            <person name="Morowitz M.J."/>
            <person name="Banfield J.F."/>
        </authorList>
    </citation>
    <scope>NUCLEOTIDE SEQUENCE [LARGE SCALE GENOMIC DNA]</scope>
    <source>
        <strain evidence="1">S2_005_003_R2_41</strain>
    </source>
</reference>
<dbReference type="Proteomes" id="UP000249135">
    <property type="component" value="Unassembled WGS sequence"/>
</dbReference>
<comment type="caution">
    <text evidence="1">The sequence shown here is derived from an EMBL/GenBank/DDBJ whole genome shotgun (WGS) entry which is preliminary data.</text>
</comment>
<sequence length="171" mass="19489">MSNKSPRAYAHYRKLVTEANECPIQLCKDTDVTDAELWWCDLSPLEAWVFGIEPSLLNALVFGWVRYQDMVGCTDVEFDEYREEERAAFPHLFQGELIISFEGAVSFMMEACELPQVQSMMWVCRTFVQNARSGLYDAPSEAPAWAHGEVNPAGLFSDPDCWTLEGARGFW</sequence>
<dbReference type="AlphaFoldDB" id="A0A2W5QGZ6"/>
<organism evidence="1 2">
    <name type="scientific">Variovorax paradoxus</name>
    <dbReference type="NCBI Taxonomy" id="34073"/>
    <lineage>
        <taxon>Bacteria</taxon>
        <taxon>Pseudomonadati</taxon>
        <taxon>Pseudomonadota</taxon>
        <taxon>Betaproteobacteria</taxon>
        <taxon>Burkholderiales</taxon>
        <taxon>Comamonadaceae</taxon>
        <taxon>Variovorax</taxon>
    </lineage>
</organism>
<accession>A0A2W5QGZ6</accession>
<gene>
    <name evidence="1" type="ORF">DI563_07145</name>
</gene>
<name>A0A2W5QGZ6_VARPD</name>